<evidence type="ECO:0000313" key="2">
    <source>
        <dbReference type="Proteomes" id="UP000887565"/>
    </source>
</evidence>
<protein>
    <submittedName>
        <fullName evidence="3">HAT C-terminal dimerisation domain-containing protein</fullName>
    </submittedName>
</protein>
<evidence type="ECO:0000313" key="3">
    <source>
        <dbReference type="WBParaSite" id="nRc.2.0.1.t16855-RA"/>
    </source>
</evidence>
<keyword evidence="2" id="KW-1185">Reference proteome</keyword>
<sequence>MQIYDTESQCLQNEDLNPFDFWSQRRDSLPILSTVAGVVLAAPANFCAIDRILTNCSLSMKKDDRHQSCSGWITGDRDGFGLETFFRYNNNAKELL</sequence>
<dbReference type="WBParaSite" id="nRc.2.0.1.t16855-RA">
    <property type="protein sequence ID" value="nRc.2.0.1.t16855-RA"/>
    <property type="gene ID" value="nRc.2.0.1.g16855"/>
</dbReference>
<dbReference type="GO" id="GO:0046983">
    <property type="term" value="F:protein dimerization activity"/>
    <property type="evidence" value="ECO:0007669"/>
    <property type="project" value="InterPro"/>
</dbReference>
<dbReference type="InterPro" id="IPR008906">
    <property type="entry name" value="HATC_C_dom"/>
</dbReference>
<reference evidence="3" key="1">
    <citation type="submission" date="2022-11" db="UniProtKB">
        <authorList>
            <consortium name="WormBaseParasite"/>
        </authorList>
    </citation>
    <scope>IDENTIFICATION</scope>
</reference>
<dbReference type="AlphaFoldDB" id="A0A915ISK8"/>
<name>A0A915ISK8_ROMCU</name>
<accession>A0A915ISK8</accession>
<dbReference type="Proteomes" id="UP000887565">
    <property type="component" value="Unplaced"/>
</dbReference>
<proteinExistence type="predicted"/>
<evidence type="ECO:0000259" key="1">
    <source>
        <dbReference type="Pfam" id="PF05699"/>
    </source>
</evidence>
<feature type="domain" description="HAT C-terminal dimerisation" evidence="1">
    <location>
        <begin position="4"/>
        <end position="54"/>
    </location>
</feature>
<organism evidence="2 3">
    <name type="scientific">Romanomermis culicivorax</name>
    <name type="common">Nematode worm</name>
    <dbReference type="NCBI Taxonomy" id="13658"/>
    <lineage>
        <taxon>Eukaryota</taxon>
        <taxon>Metazoa</taxon>
        <taxon>Ecdysozoa</taxon>
        <taxon>Nematoda</taxon>
        <taxon>Enoplea</taxon>
        <taxon>Dorylaimia</taxon>
        <taxon>Mermithida</taxon>
        <taxon>Mermithoidea</taxon>
        <taxon>Mermithidae</taxon>
        <taxon>Romanomermis</taxon>
    </lineage>
</organism>
<dbReference type="Pfam" id="PF05699">
    <property type="entry name" value="Dimer_Tnp_hAT"/>
    <property type="match status" value="1"/>
</dbReference>